<keyword evidence="2" id="KW-1185">Reference proteome</keyword>
<evidence type="ECO:0000313" key="1">
    <source>
        <dbReference type="EMBL" id="PAW54197.1"/>
    </source>
</evidence>
<proteinExistence type="predicted"/>
<reference evidence="1 2" key="1">
    <citation type="submission" date="2017-08" db="EMBL/GenBank/DDBJ databases">
        <title>Draft Genome Sequence of Pseudomonas moraviensis TYU6, isolated from Taxus cuspidata by using PacBio Single-Molecule Real-Time Technology.</title>
        <authorList>
            <person name="Baek K.-H."/>
            <person name="Mishra A.K."/>
        </authorList>
    </citation>
    <scope>NUCLEOTIDE SEQUENCE [LARGE SCALE GENOMIC DNA]</scope>
    <source>
        <strain evidence="1 2">TYU6</strain>
    </source>
</reference>
<dbReference type="EMBL" id="NRST01000001">
    <property type="protein sequence ID" value="PAW54197.1"/>
    <property type="molecule type" value="Genomic_DNA"/>
</dbReference>
<dbReference type="AlphaFoldDB" id="A0A2A2PFH2"/>
<organism evidence="1 2">
    <name type="scientific">Pseudomonas moraviensis</name>
    <dbReference type="NCBI Taxonomy" id="321662"/>
    <lineage>
        <taxon>Bacteria</taxon>
        <taxon>Pseudomonadati</taxon>
        <taxon>Pseudomonadota</taxon>
        <taxon>Gammaproteobacteria</taxon>
        <taxon>Pseudomonadales</taxon>
        <taxon>Pseudomonadaceae</taxon>
        <taxon>Pseudomonas</taxon>
    </lineage>
</organism>
<dbReference type="Proteomes" id="UP000217830">
    <property type="component" value="Unassembled WGS sequence"/>
</dbReference>
<protein>
    <submittedName>
        <fullName evidence="1">Uncharacterized protein</fullName>
    </submittedName>
</protein>
<evidence type="ECO:0000313" key="2">
    <source>
        <dbReference type="Proteomes" id="UP000217830"/>
    </source>
</evidence>
<comment type="caution">
    <text evidence="1">The sequence shown here is derived from an EMBL/GenBank/DDBJ whole genome shotgun (WGS) entry which is preliminary data.</text>
</comment>
<sequence length="249" mass="27799">MLRKVYRQAGGISFVFSSIREYQIRETIAISPADTQAVEKLDGYSKVVGIRTALHEQIDTIRFRWSGNSASFSPTIEMILDITKPGGTILNSNEILIRSKEYRSIINTCLLRSNSSFVIPSELNFFPIIQKIYNSKEGNVCELGFVTMLGNSMKTEKMKRNSADLRSETWHAGAMVAIASAPTPDTIDIYKLNVSWRITMSDDEPILSIPGSYRALSSASIDHAIILGCTGRSSFNFTYGRLMTFARMP</sequence>
<accession>A0A2A2PFH2</accession>
<name>A0A2A2PFH2_9PSED</name>
<gene>
    <name evidence="1" type="ORF">CKQ80_02500</name>
</gene>